<evidence type="ECO:0000256" key="1">
    <source>
        <dbReference type="ARBA" id="ARBA00004141"/>
    </source>
</evidence>
<name>G0VDV2_NAUCA</name>
<feature type="transmembrane region" description="Helical" evidence="7">
    <location>
        <begin position="159"/>
        <end position="184"/>
    </location>
</feature>
<dbReference type="RefSeq" id="XP_003676104.1">
    <property type="nucleotide sequence ID" value="XM_003676056.1"/>
</dbReference>
<reference evidence="8 9" key="1">
    <citation type="journal article" date="2011" name="Proc. Natl. Acad. Sci. U.S.A.">
        <title>Evolutionary erosion of yeast sex chromosomes by mating-type switching accidents.</title>
        <authorList>
            <person name="Gordon J.L."/>
            <person name="Armisen D."/>
            <person name="Proux-Wera E."/>
            <person name="Oheigeartaigh S.S."/>
            <person name="Byrne K.P."/>
            <person name="Wolfe K.H."/>
        </authorList>
    </citation>
    <scope>NUCLEOTIDE SEQUENCE [LARGE SCALE GENOMIC DNA]</scope>
    <source>
        <strain evidence="9">ATCC 76901 / BCRC 22586 / CBS 4309 / NBRC 1992 / NRRL Y-12630</strain>
    </source>
</reference>
<evidence type="ECO:0000256" key="6">
    <source>
        <dbReference type="ARBA" id="ARBA00061200"/>
    </source>
</evidence>
<dbReference type="OMA" id="CSICTAI"/>
<dbReference type="eggNOG" id="KOG1289">
    <property type="taxonomic scope" value="Eukaryota"/>
</dbReference>
<dbReference type="PANTHER" id="PTHR45649:SF6">
    <property type="entry name" value="GABA-SPECIFIC PERMEASE"/>
    <property type="match status" value="1"/>
</dbReference>
<dbReference type="KEGG" id="ncs:NCAS_0D01600"/>
<gene>
    <name evidence="8" type="primary">NCAS0D01600</name>
    <name evidence="8" type="ordered locus">NCAS_0D01600</name>
</gene>
<reference key="2">
    <citation type="submission" date="2011-08" db="EMBL/GenBank/DDBJ databases">
        <title>Genome sequence of Naumovozyma castellii.</title>
        <authorList>
            <person name="Gordon J.L."/>
            <person name="Armisen D."/>
            <person name="Proux-Wera E."/>
            <person name="OhEigeartaigh S.S."/>
            <person name="Byrne K.P."/>
            <person name="Wolfe K.H."/>
        </authorList>
    </citation>
    <scope>NUCLEOTIDE SEQUENCE</scope>
    <source>
        <strain>Type strain:CBS 4309</strain>
    </source>
</reference>
<protein>
    <recommendedName>
        <fullName evidence="10">GABA-specific permease</fullName>
    </recommendedName>
</protein>
<dbReference type="PANTHER" id="PTHR45649">
    <property type="entry name" value="AMINO-ACID PERMEASE BAT1"/>
    <property type="match status" value="1"/>
</dbReference>
<feature type="transmembrane region" description="Helical" evidence="7">
    <location>
        <begin position="114"/>
        <end position="147"/>
    </location>
</feature>
<comment type="subcellular location">
    <subcellularLocation>
        <location evidence="1">Membrane</location>
        <topology evidence="1">Multi-pass membrane protein</topology>
    </subcellularLocation>
</comment>
<keyword evidence="2" id="KW-0813">Transport</keyword>
<dbReference type="Gene3D" id="1.20.1740.10">
    <property type="entry name" value="Amino acid/polyamine transporter I"/>
    <property type="match status" value="1"/>
</dbReference>
<dbReference type="Proteomes" id="UP000001640">
    <property type="component" value="Chromosome 4"/>
</dbReference>
<dbReference type="Pfam" id="PF13520">
    <property type="entry name" value="AA_permease_2"/>
    <property type="match status" value="1"/>
</dbReference>
<feature type="transmembrane region" description="Helical" evidence="7">
    <location>
        <begin position="487"/>
        <end position="508"/>
    </location>
</feature>
<dbReference type="STRING" id="1064592.G0VDV2"/>
<dbReference type="GeneID" id="96903349"/>
<sequence length="576" mass="63265">MSGSSNRSDDKDFKSISIEARVSTEAGSAVDIRNVNSHIRSIRSKTGAGEVNYINSATSVTDNQLLAEIGYKQELKRQFSTFQVFGIAFSIMGLLPSIASVMGTGISGGPTTFVWGWFIASIFTIFIGISMAENASAIPTAGGLYYWTYYYAPEGFKKVISFVIGCSNSLALAAGLCSIDYGLAEEIMAAVVLTFDGDFDVTSGKLYGIFAAAVVVMGICTCISSGAIARMQSFSIASNLFIIVLLFIALPIGTKRNRGEFNDAKFIFGKFENFSDWNSGWQFCMAGFMPAVWTIGSFDSCVHQSEEAKDAKKSVPIGIIASIAACWILGWLIIIVLMACIDPNLENVVDTKYGFPMAQLIYDSLGKRWAITFMSLMAFCQFLMGCSICTAISRQIWAFSRDDGLPLSKYIKIVDKRYSVPFNAIIAACVTCLVLGLLCLIDSTAANALFSLAVAGNYLAWSIPTLLRFTTGRDLFRPGPFYLGKPLSAIVGWTGICYEFFIIIMVMFPTQKNGINKTNMNYACVIGPGIWFLSWIYYIAYKKKYFRGPKTNLSEDDYEEMVAIDNIDEIMMSKII</sequence>
<feature type="transmembrane region" description="Helical" evidence="7">
    <location>
        <begin position="520"/>
        <end position="540"/>
    </location>
</feature>
<dbReference type="FunCoup" id="G0VDV2">
    <property type="interactions" value="217"/>
</dbReference>
<organism evidence="8 9">
    <name type="scientific">Naumovozyma castellii</name>
    <name type="common">Yeast</name>
    <name type="synonym">Saccharomyces castellii</name>
    <dbReference type="NCBI Taxonomy" id="27288"/>
    <lineage>
        <taxon>Eukaryota</taxon>
        <taxon>Fungi</taxon>
        <taxon>Dikarya</taxon>
        <taxon>Ascomycota</taxon>
        <taxon>Saccharomycotina</taxon>
        <taxon>Saccharomycetes</taxon>
        <taxon>Saccharomycetales</taxon>
        <taxon>Saccharomycetaceae</taxon>
        <taxon>Naumovozyma</taxon>
    </lineage>
</organism>
<dbReference type="InterPro" id="IPR004840">
    <property type="entry name" value="Amino_acid_permease_CS"/>
</dbReference>
<dbReference type="PROSITE" id="PS00218">
    <property type="entry name" value="AMINO_ACID_PERMEASE_1"/>
    <property type="match status" value="1"/>
</dbReference>
<dbReference type="GO" id="GO:0015495">
    <property type="term" value="F:gamma-aminobutyric acid:proton symporter activity"/>
    <property type="evidence" value="ECO:0007669"/>
    <property type="project" value="EnsemblFungi"/>
</dbReference>
<feature type="transmembrane region" description="Helical" evidence="7">
    <location>
        <begin position="444"/>
        <end position="467"/>
    </location>
</feature>
<dbReference type="OrthoDB" id="4476201at2759"/>
<keyword evidence="5 7" id="KW-0472">Membrane</keyword>
<keyword evidence="3 7" id="KW-0812">Transmembrane</keyword>
<dbReference type="GO" id="GO:0015489">
    <property type="term" value="F:putrescine transmembrane transporter activity"/>
    <property type="evidence" value="ECO:0007669"/>
    <property type="project" value="EnsemblFungi"/>
</dbReference>
<dbReference type="InterPro" id="IPR002293">
    <property type="entry name" value="AA/rel_permease1"/>
</dbReference>
<dbReference type="InParanoid" id="G0VDV2"/>
<feature type="transmembrane region" description="Helical" evidence="7">
    <location>
        <begin position="314"/>
        <end position="339"/>
    </location>
</feature>
<dbReference type="PIRSF" id="PIRSF006060">
    <property type="entry name" value="AA_transporter"/>
    <property type="match status" value="1"/>
</dbReference>
<feature type="transmembrane region" description="Helical" evidence="7">
    <location>
        <begin position="280"/>
        <end position="302"/>
    </location>
</feature>
<evidence type="ECO:0000313" key="9">
    <source>
        <dbReference type="Proteomes" id="UP000001640"/>
    </source>
</evidence>
<feature type="transmembrane region" description="Helical" evidence="7">
    <location>
        <begin position="418"/>
        <end position="438"/>
    </location>
</feature>
<feature type="transmembrane region" description="Helical" evidence="7">
    <location>
        <begin position="82"/>
        <end position="102"/>
    </location>
</feature>
<proteinExistence type="inferred from homology"/>
<evidence type="ECO:0000256" key="2">
    <source>
        <dbReference type="ARBA" id="ARBA00022448"/>
    </source>
</evidence>
<dbReference type="HOGENOM" id="CLU_004495_0_3_1"/>
<feature type="transmembrane region" description="Helical" evidence="7">
    <location>
        <begin position="204"/>
        <end position="229"/>
    </location>
</feature>
<accession>G0VDV2</accession>
<evidence type="ECO:0000256" key="5">
    <source>
        <dbReference type="ARBA" id="ARBA00023136"/>
    </source>
</evidence>
<evidence type="ECO:0000313" key="8">
    <source>
        <dbReference type="EMBL" id="CCC69741.1"/>
    </source>
</evidence>
<feature type="transmembrane region" description="Helical" evidence="7">
    <location>
        <begin position="236"/>
        <end position="253"/>
    </location>
</feature>
<comment type="similarity">
    <text evidence="6">Belongs to the amino acid-polyamine-organocation (APC) superfamily. Amino acid/choline transporter (ACT) (TC 2.A.3.4) family.</text>
</comment>
<dbReference type="AlphaFoldDB" id="G0VDV2"/>
<evidence type="ECO:0000256" key="3">
    <source>
        <dbReference type="ARBA" id="ARBA00022692"/>
    </source>
</evidence>
<evidence type="ECO:0008006" key="10">
    <source>
        <dbReference type="Google" id="ProtNLM"/>
    </source>
</evidence>
<keyword evidence="4 7" id="KW-1133">Transmembrane helix</keyword>
<feature type="transmembrane region" description="Helical" evidence="7">
    <location>
        <begin position="369"/>
        <end position="397"/>
    </location>
</feature>
<keyword evidence="9" id="KW-1185">Reference proteome</keyword>
<dbReference type="EMBL" id="HE576755">
    <property type="protein sequence ID" value="CCC69741.1"/>
    <property type="molecule type" value="Genomic_DNA"/>
</dbReference>
<evidence type="ECO:0000256" key="4">
    <source>
        <dbReference type="ARBA" id="ARBA00022989"/>
    </source>
</evidence>
<dbReference type="FunFam" id="1.20.1740.10:FF:000046">
    <property type="entry name" value="Amino-acid permease, putative"/>
    <property type="match status" value="1"/>
</dbReference>
<evidence type="ECO:0000256" key="7">
    <source>
        <dbReference type="SAM" id="Phobius"/>
    </source>
</evidence>
<dbReference type="GO" id="GO:0000329">
    <property type="term" value="C:fungal-type vacuole membrane"/>
    <property type="evidence" value="ECO:0007669"/>
    <property type="project" value="EnsemblFungi"/>
</dbReference>